<gene>
    <name evidence="1" type="ORF">AVDCRST_MAG67-2901</name>
</gene>
<dbReference type="AlphaFoldDB" id="A0A6J4T3G5"/>
<proteinExistence type="predicted"/>
<accession>A0A6J4T3G5</accession>
<name>A0A6J4T3G5_9ACTN</name>
<protein>
    <submittedName>
        <fullName evidence="1">Uncharacterized protein</fullName>
    </submittedName>
</protein>
<sequence>MPATARVATIPAVRRRRAATTARCCFGPLTDRDLDPPPEVASEGLRAALAEHSENKLDRP</sequence>
<organism evidence="1">
    <name type="scientific">uncultured Solirubrobacteraceae bacterium</name>
    <dbReference type="NCBI Taxonomy" id="1162706"/>
    <lineage>
        <taxon>Bacteria</taxon>
        <taxon>Bacillati</taxon>
        <taxon>Actinomycetota</taxon>
        <taxon>Thermoleophilia</taxon>
        <taxon>Solirubrobacterales</taxon>
        <taxon>Solirubrobacteraceae</taxon>
        <taxon>environmental samples</taxon>
    </lineage>
</organism>
<reference evidence="1" key="1">
    <citation type="submission" date="2020-02" db="EMBL/GenBank/DDBJ databases">
        <authorList>
            <person name="Meier V. D."/>
        </authorList>
    </citation>
    <scope>NUCLEOTIDE SEQUENCE</scope>
    <source>
        <strain evidence="1">AVDCRST_MAG67</strain>
    </source>
</reference>
<evidence type="ECO:0000313" key="1">
    <source>
        <dbReference type="EMBL" id="CAA9512913.1"/>
    </source>
</evidence>
<dbReference type="EMBL" id="CADCVQ010000119">
    <property type="protein sequence ID" value="CAA9512913.1"/>
    <property type="molecule type" value="Genomic_DNA"/>
</dbReference>